<reference evidence="5 6" key="1">
    <citation type="submission" date="2014-09" db="EMBL/GenBank/DDBJ databases">
        <authorList>
            <person name="Ellenberger Sabrina"/>
        </authorList>
    </citation>
    <scope>NUCLEOTIDE SEQUENCE [LARGE SCALE GENOMIC DNA]</scope>
    <source>
        <strain evidence="5 6">CBS 412.66</strain>
    </source>
</reference>
<dbReference type="InterPro" id="IPR015943">
    <property type="entry name" value="WD40/YVTN_repeat-like_dom_sf"/>
</dbReference>
<evidence type="ECO:0000256" key="2">
    <source>
        <dbReference type="ARBA" id="ARBA00022737"/>
    </source>
</evidence>
<dbReference type="STRING" id="35722.A0A0B7NPD3"/>
<feature type="repeat" description="WD" evidence="3">
    <location>
        <begin position="1160"/>
        <end position="1192"/>
    </location>
</feature>
<dbReference type="InterPro" id="IPR001680">
    <property type="entry name" value="WD40_rpt"/>
</dbReference>
<dbReference type="PANTHER" id="PTHR44099">
    <property type="entry name" value="RABCONNECTIN-3B, ISOFORM A"/>
    <property type="match status" value="1"/>
</dbReference>
<organism evidence="5 6">
    <name type="scientific">Parasitella parasitica</name>
    <dbReference type="NCBI Taxonomy" id="35722"/>
    <lineage>
        <taxon>Eukaryota</taxon>
        <taxon>Fungi</taxon>
        <taxon>Fungi incertae sedis</taxon>
        <taxon>Mucoromycota</taxon>
        <taxon>Mucoromycotina</taxon>
        <taxon>Mucoromycetes</taxon>
        <taxon>Mucorales</taxon>
        <taxon>Mucorineae</taxon>
        <taxon>Mucoraceae</taxon>
        <taxon>Parasitella</taxon>
    </lineage>
</organism>
<dbReference type="InterPro" id="IPR036322">
    <property type="entry name" value="WD40_repeat_dom_sf"/>
</dbReference>
<dbReference type="PROSITE" id="PS00678">
    <property type="entry name" value="WD_REPEATS_1"/>
    <property type="match status" value="2"/>
</dbReference>
<dbReference type="InterPro" id="IPR049916">
    <property type="entry name" value="WDR72-like"/>
</dbReference>
<dbReference type="InterPro" id="IPR019775">
    <property type="entry name" value="WD40_repeat_CS"/>
</dbReference>
<name>A0A0B7NPD3_9FUNG</name>
<evidence type="ECO:0000256" key="4">
    <source>
        <dbReference type="SAM" id="MobiDB-lite"/>
    </source>
</evidence>
<dbReference type="SUPFAM" id="SSF50978">
    <property type="entry name" value="WD40 repeat-like"/>
    <property type="match status" value="2"/>
</dbReference>
<dbReference type="SMART" id="SM00320">
    <property type="entry name" value="WD40"/>
    <property type="match status" value="6"/>
</dbReference>
<feature type="region of interest" description="Disordered" evidence="4">
    <location>
        <begin position="1481"/>
        <end position="1513"/>
    </location>
</feature>
<feature type="region of interest" description="Disordered" evidence="4">
    <location>
        <begin position="1841"/>
        <end position="1866"/>
    </location>
</feature>
<dbReference type="OrthoDB" id="338622at2759"/>
<feature type="repeat" description="WD" evidence="3">
    <location>
        <begin position="564"/>
        <end position="605"/>
    </location>
</feature>
<keyword evidence="2" id="KW-0677">Repeat</keyword>
<sequence length="1900" mass="207889">MASSVSLPLVVWHNFSNPNTTCITTSYPNVYAGQKDGHIWVYTLSEQDPPTIQHKFLLAGHKSAIVALCIVKTETGASLKTEDALISASEDGEIARWNASDGRCQAVNPTGFYGIPRLLKVFSQFSDRHIFCCGQTNEITILNATTLEVVRVWGGHSNWVTCMDFYDPDAKRSRLLTVTIDGKLNIWDFDATKHIIYKDQTVPNRPLVLNNTTSFDSAFKLIGNPSIPGMCMALTSKNVMILLMQNTAFVSQFIIPAEQPTSWAGGSFFGKDRFVIWTANGHIFDYHLHPPEAVKSESIPDNDEKLCYSATLARTYSLDNDKLKQSGSIITAISCRPGEENGLLLAIAISNHPELSGFSIVPLSFDEQAQDAATYSTGNILPWIAINSTYTHSSPARPPTDTSFADIWPLAEKGEAKFGNITATAPVNSNHLAIGYESGTICVVPLSLALLHLTDLSQHLGKRDDIRIFEHAHHSVVTSMIVPEHQVSGQQYLLSGGQDGAVKIWNLIDGSYVASCAVHSMPVETFIEPAEQKDTRVRGCIVSIAKDNSIALISVDSMACLFIFPGNSYPLATIQWRTTEDYLVLGYNDGSAYVWQMQTAHLDRVLHGKNAREVLEDDRWPSNDIATLISQKPNSISSKQTATIRSITANDHALHTKTSFAQVFTFNIRRLVHDLYTRASILDQEDSPSAQDSSIHPILKASMSSSSFDAVVPDILTFRPDKDDPLDVSGDQNIEDEGADENKIKKKKNQDQRQKRIELITAVVSIIASWNISEAFEQICCKSLDLPKQTKHNISFGLKGANGNLSILAPLKNERYAWTISPSMTANRLLSIALLAKAIIFIAGQESKSSDLISGYAMALPLVIGNDYCFPSLSLLSKYWQDPSARSLFSSAVTGLSKDDITALVDYWEAFLPTSSSPENSGPQMMARASIVLGIMGCDQPQTLSPRVRKSTALSLTILLSDAELDDSRHHTNAEGEQTLSTGSMARTLSSMELLSQGFQTWETYINAAEVLRTLFMYATEPQPVMALVSRGAKTAIFQISVANMPLVISTLTFDTMNAKSLDDRLRCLKIIGSFIRKEPILLFSHVHSVVEAVVKTLDPNIPHMRETMLQSATSILHDLLTSRFPSVDFSSSAQKLAVGTLEGASVVYDLRTATRSVVLEGHVGPVSVLAFSPDAKLIATCSLVDQSVRVWYTNMSIFGMLTSSISQGLIPNHSAQTANSNTTTKSSQNQSGTQKPHKIFSFAMPDNSLSPTDIIKQVRFDWVSSKCVKLCVQDLVMSFNVMLACFTSIIVAISLAVTSASASGMIAQVVDATNFCVFLPPTDATDRIISNTEWNANAFCMGNTPDATGAEKMPSGFITSAHYVKTDLFVQVTGQMDYTKANLVGTDEGGQMDIKAPTGSSCAGWSYYNDTVNCNRGISEKGCAHIIPGDYSGPNGSGSVATTANTVTTTTIATTAIATSSTVISSTATSSSSTTIVVPSSSATSFSSSPPVVRPATAATSPSSGSVSGTDSAVSEQALSAAGNNKPLPLAVGVMLSEHLYNSGTNGVLDLTRTSIFPKRLKFVVDGICQQYRLSQPITLKNEEYNVLNIISSCRTKKDLYQSVDKIDPFCNDSELPYIKLAVQKLCNLWHRNVLNGDHNEDWYRVNVYGDLFDFIFNGQAGYETKRSECHSSIVKSLRKMGLLDANTKDVRLDFIFTNSSGLNDAFYCEDKPHERASKVNKKTRYLREQALNYWVSLLPYNEFIEHITAVTCQFKKLTLQIVATKFIAGVTVSSVLREVRIPNNDQEGASVSDYLATVISLVRMIIRNFEIIKLMTDIAKKDNLVFLSSSLTPDICYRDDSPHSSQSSSSSSSSSKEWSTQERKARIMQKIDDAIGTFDDHGEYLDCSWENIAFSPNN</sequence>
<gene>
    <name evidence="5" type="primary">PARPA_13595.1 scaffold 47020</name>
</gene>
<dbReference type="Proteomes" id="UP000054107">
    <property type="component" value="Unassembled WGS sequence"/>
</dbReference>
<evidence type="ECO:0000313" key="5">
    <source>
        <dbReference type="EMBL" id="CEP19282.1"/>
    </source>
</evidence>
<keyword evidence="1 3" id="KW-0853">WD repeat</keyword>
<keyword evidence="6" id="KW-1185">Reference proteome</keyword>
<evidence type="ECO:0000256" key="3">
    <source>
        <dbReference type="PROSITE-ProRule" id="PRU00221"/>
    </source>
</evidence>
<accession>A0A0B7NPD3</accession>
<feature type="compositionally biased region" description="Low complexity" evidence="4">
    <location>
        <begin position="1846"/>
        <end position="1857"/>
    </location>
</feature>
<dbReference type="EMBL" id="LN734023">
    <property type="protein sequence ID" value="CEP19282.1"/>
    <property type="molecule type" value="Genomic_DNA"/>
</dbReference>
<dbReference type="PROSITE" id="PS50082">
    <property type="entry name" value="WD_REPEATS_2"/>
    <property type="match status" value="4"/>
</dbReference>
<dbReference type="PANTHER" id="PTHR44099:SF4">
    <property type="entry name" value="RABCONNECTIN-3B, ISOFORM A"/>
    <property type="match status" value="1"/>
</dbReference>
<protein>
    <submittedName>
        <fullName evidence="5">Uncharacterized protein</fullName>
    </submittedName>
</protein>
<feature type="region of interest" description="Disordered" evidence="4">
    <location>
        <begin position="722"/>
        <end position="751"/>
    </location>
</feature>
<dbReference type="GO" id="GO:0005737">
    <property type="term" value="C:cytoplasm"/>
    <property type="evidence" value="ECO:0007669"/>
    <property type="project" value="TreeGrafter"/>
</dbReference>
<dbReference type="Gene3D" id="2.130.10.10">
    <property type="entry name" value="YVTN repeat-like/Quinoprotein amine dehydrogenase"/>
    <property type="match status" value="3"/>
</dbReference>
<evidence type="ECO:0000313" key="6">
    <source>
        <dbReference type="Proteomes" id="UP000054107"/>
    </source>
</evidence>
<dbReference type="Pfam" id="PF00400">
    <property type="entry name" value="WD40"/>
    <property type="match status" value="3"/>
</dbReference>
<feature type="repeat" description="WD" evidence="3">
    <location>
        <begin position="153"/>
        <end position="197"/>
    </location>
</feature>
<feature type="repeat" description="WD" evidence="3">
    <location>
        <begin position="470"/>
        <end position="515"/>
    </location>
</feature>
<evidence type="ECO:0000256" key="1">
    <source>
        <dbReference type="ARBA" id="ARBA00022574"/>
    </source>
</evidence>
<proteinExistence type="predicted"/>